<accession>A0AAN5A0D4</accession>
<dbReference type="Gene3D" id="1.20.950.20">
    <property type="entry name" value="Transmembrane di-heme cytochromes, Chain C"/>
    <property type="match status" value="1"/>
</dbReference>
<dbReference type="SUPFAM" id="SSF81342">
    <property type="entry name" value="Transmembrane di-heme cytochromes"/>
    <property type="match status" value="1"/>
</dbReference>
<dbReference type="PANTHER" id="PTHR30485:SF2">
    <property type="entry name" value="BLL0597 PROTEIN"/>
    <property type="match status" value="1"/>
</dbReference>
<dbReference type="InterPro" id="IPR016174">
    <property type="entry name" value="Di-haem_cyt_TM"/>
</dbReference>
<keyword evidence="5 6" id="KW-0472">Membrane</keyword>
<evidence type="ECO:0000259" key="7">
    <source>
        <dbReference type="Pfam" id="PF01292"/>
    </source>
</evidence>
<keyword evidence="2" id="KW-1003">Cell membrane</keyword>
<evidence type="ECO:0000256" key="1">
    <source>
        <dbReference type="ARBA" id="ARBA00004651"/>
    </source>
</evidence>
<comment type="caution">
    <text evidence="8">The sequence shown here is derived from an EMBL/GenBank/DDBJ whole genome shotgun (WGS) entry which is preliminary data.</text>
</comment>
<evidence type="ECO:0000313" key="9">
    <source>
        <dbReference type="EMBL" id="SDX03524.1"/>
    </source>
</evidence>
<dbReference type="GO" id="GO:0005886">
    <property type="term" value="C:plasma membrane"/>
    <property type="evidence" value="ECO:0007669"/>
    <property type="project" value="UniProtKB-SubCell"/>
</dbReference>
<sequence length="198" mass="21310">MTEHLKGAPPSVWDPLVRLSHWGIATVVLLNGLFTDGGGVVHVWLGWTALVLLVARLFWGLVGTAEARFASFPPSPSAAVGHLRAVLRGRPPEYRSHNPAGAMMIYALWGLLLLVVGTGLYMTGGAMPWQISSNPQFAEGHFHGGWLIPLVHVYAADLILVLSGIHLGGVIAESLSLRRNLVRPMIHGQRGRANTPGE</sequence>
<proteinExistence type="predicted"/>
<evidence type="ECO:0000256" key="6">
    <source>
        <dbReference type="SAM" id="Phobius"/>
    </source>
</evidence>
<feature type="transmembrane region" description="Helical" evidence="6">
    <location>
        <begin position="151"/>
        <end position="175"/>
    </location>
</feature>
<dbReference type="InterPro" id="IPR051542">
    <property type="entry name" value="Hydrogenase_cytochrome"/>
</dbReference>
<dbReference type="AlphaFoldDB" id="A0AAN5A0D4"/>
<dbReference type="RefSeq" id="WP_035845277.1">
    <property type="nucleotide sequence ID" value="NZ_BNAB01000008.1"/>
</dbReference>
<dbReference type="Pfam" id="PF01292">
    <property type="entry name" value="Ni_hydr_CYTB"/>
    <property type="match status" value="1"/>
</dbReference>
<organism evidence="8 11">
    <name type="scientific">Allgaiera indica</name>
    <dbReference type="NCBI Taxonomy" id="765699"/>
    <lineage>
        <taxon>Bacteria</taxon>
        <taxon>Pseudomonadati</taxon>
        <taxon>Pseudomonadota</taxon>
        <taxon>Alphaproteobacteria</taxon>
        <taxon>Rhodobacterales</taxon>
        <taxon>Paracoccaceae</taxon>
        <taxon>Allgaiera</taxon>
    </lineage>
</organism>
<dbReference type="GO" id="GO:0022904">
    <property type="term" value="P:respiratory electron transport chain"/>
    <property type="evidence" value="ECO:0007669"/>
    <property type="project" value="InterPro"/>
</dbReference>
<keyword evidence="4 6" id="KW-1133">Transmembrane helix</keyword>
<keyword evidence="3 6" id="KW-0812">Transmembrane</keyword>
<dbReference type="Proteomes" id="UP000634647">
    <property type="component" value="Unassembled WGS sequence"/>
</dbReference>
<evidence type="ECO:0000256" key="3">
    <source>
        <dbReference type="ARBA" id="ARBA00022692"/>
    </source>
</evidence>
<protein>
    <submittedName>
        <fullName evidence="9">Cytochrome b</fullName>
    </submittedName>
</protein>
<dbReference type="GO" id="GO:0020037">
    <property type="term" value="F:heme binding"/>
    <property type="evidence" value="ECO:0007669"/>
    <property type="project" value="TreeGrafter"/>
</dbReference>
<reference evidence="9 10" key="2">
    <citation type="submission" date="2016-10" db="EMBL/GenBank/DDBJ databases">
        <authorList>
            <person name="Varghese N."/>
            <person name="Submissions S."/>
        </authorList>
    </citation>
    <scope>NUCLEOTIDE SEQUENCE [LARGE SCALE GENOMIC DNA]</scope>
    <source>
        <strain evidence="9 10">DSM 24802</strain>
    </source>
</reference>
<dbReference type="EMBL" id="FNOB01000009">
    <property type="protein sequence ID" value="SDX03524.1"/>
    <property type="molecule type" value="Genomic_DNA"/>
</dbReference>
<name>A0AAN5A0D4_9RHOB</name>
<dbReference type="Proteomes" id="UP000199541">
    <property type="component" value="Unassembled WGS sequence"/>
</dbReference>
<keyword evidence="10" id="KW-1185">Reference proteome</keyword>
<evidence type="ECO:0000313" key="11">
    <source>
        <dbReference type="Proteomes" id="UP000634647"/>
    </source>
</evidence>
<evidence type="ECO:0000313" key="8">
    <source>
        <dbReference type="EMBL" id="GHE02019.1"/>
    </source>
</evidence>
<dbReference type="GO" id="GO:0009055">
    <property type="term" value="F:electron transfer activity"/>
    <property type="evidence" value="ECO:0007669"/>
    <property type="project" value="InterPro"/>
</dbReference>
<dbReference type="PANTHER" id="PTHR30485">
    <property type="entry name" value="NI/FE-HYDROGENASE 1 B-TYPE CYTOCHROME SUBUNIT"/>
    <property type="match status" value="1"/>
</dbReference>
<dbReference type="InterPro" id="IPR011577">
    <property type="entry name" value="Cyt_b561_bac/Ni-Hgenase"/>
</dbReference>
<comment type="subcellular location">
    <subcellularLocation>
        <location evidence="1">Cell membrane</location>
        <topology evidence="1">Multi-pass membrane protein</topology>
    </subcellularLocation>
</comment>
<feature type="transmembrane region" description="Helical" evidence="6">
    <location>
        <begin position="40"/>
        <end position="59"/>
    </location>
</feature>
<evidence type="ECO:0000256" key="4">
    <source>
        <dbReference type="ARBA" id="ARBA00022989"/>
    </source>
</evidence>
<evidence type="ECO:0000313" key="10">
    <source>
        <dbReference type="Proteomes" id="UP000199541"/>
    </source>
</evidence>
<gene>
    <name evidence="8" type="ORF">GCM10008024_19950</name>
    <name evidence="9" type="ORF">SAMN05444006_10949</name>
</gene>
<feature type="domain" description="Cytochrome b561 bacterial/Ni-hydrogenase" evidence="7">
    <location>
        <begin position="12"/>
        <end position="188"/>
    </location>
</feature>
<feature type="transmembrane region" description="Helical" evidence="6">
    <location>
        <begin position="105"/>
        <end position="131"/>
    </location>
</feature>
<reference evidence="8" key="1">
    <citation type="journal article" date="2014" name="Int. J. Syst. Evol. Microbiol.">
        <title>Complete genome sequence of Corynebacterium casei LMG S-19264T (=DSM 44701T), isolated from a smear-ripened cheese.</title>
        <authorList>
            <consortium name="US DOE Joint Genome Institute (JGI-PGF)"/>
            <person name="Walter F."/>
            <person name="Albersmeier A."/>
            <person name="Kalinowski J."/>
            <person name="Ruckert C."/>
        </authorList>
    </citation>
    <scope>NUCLEOTIDE SEQUENCE</scope>
    <source>
        <strain evidence="8">CGMCC 1.10859</strain>
    </source>
</reference>
<evidence type="ECO:0000256" key="2">
    <source>
        <dbReference type="ARBA" id="ARBA00022475"/>
    </source>
</evidence>
<evidence type="ECO:0000256" key="5">
    <source>
        <dbReference type="ARBA" id="ARBA00023136"/>
    </source>
</evidence>
<dbReference type="EMBL" id="BNAB01000008">
    <property type="protein sequence ID" value="GHE02019.1"/>
    <property type="molecule type" value="Genomic_DNA"/>
</dbReference>
<reference evidence="8" key="3">
    <citation type="submission" date="2023-06" db="EMBL/GenBank/DDBJ databases">
        <authorList>
            <person name="Sun Q."/>
            <person name="Zhou Y."/>
        </authorList>
    </citation>
    <scope>NUCLEOTIDE SEQUENCE</scope>
    <source>
        <strain evidence="8">CGMCC 1.10859</strain>
    </source>
</reference>